<protein>
    <recommendedName>
        <fullName evidence="3">Acetyltransferase</fullName>
    </recommendedName>
</protein>
<dbReference type="Proteomes" id="UP001549799">
    <property type="component" value="Unassembled WGS sequence"/>
</dbReference>
<keyword evidence="2" id="KW-1185">Reference proteome</keyword>
<dbReference type="InterPro" id="IPR011004">
    <property type="entry name" value="Trimer_LpxA-like_sf"/>
</dbReference>
<evidence type="ECO:0000313" key="2">
    <source>
        <dbReference type="Proteomes" id="UP001549799"/>
    </source>
</evidence>
<evidence type="ECO:0008006" key="3">
    <source>
        <dbReference type="Google" id="ProtNLM"/>
    </source>
</evidence>
<dbReference type="Pfam" id="PF00132">
    <property type="entry name" value="Hexapep"/>
    <property type="match status" value="1"/>
</dbReference>
<sequence>MTIVKIIENILGYPITQIQKLKHSSDDDFHICIGDNAARETISNSLNVNYPILTHPTSFVSTLSTIGEGTSIMPLASIKAASEIGKHCIINAGAIIGHDV</sequence>
<dbReference type="EMBL" id="JBEXAE010000004">
    <property type="protein sequence ID" value="MET6991013.1"/>
    <property type="molecule type" value="Genomic_DNA"/>
</dbReference>
<reference evidence="1 2" key="1">
    <citation type="submission" date="2024-07" db="EMBL/GenBank/DDBJ databases">
        <title>The genome sequence of type strain Sediminicola arcticus GDMCC 1.2805.</title>
        <authorList>
            <person name="Liu Y."/>
        </authorList>
    </citation>
    <scope>NUCLEOTIDE SEQUENCE [LARGE SCALE GENOMIC DNA]</scope>
    <source>
        <strain evidence="1 2">GDMCC 1.2805</strain>
    </source>
</reference>
<accession>A0ABV2SV21</accession>
<name>A0ABV2SV21_9FLAO</name>
<dbReference type="InterPro" id="IPR001451">
    <property type="entry name" value="Hexapep"/>
</dbReference>
<proteinExistence type="predicted"/>
<evidence type="ECO:0000313" key="1">
    <source>
        <dbReference type="EMBL" id="MET6991013.1"/>
    </source>
</evidence>
<dbReference type="Gene3D" id="2.160.10.10">
    <property type="entry name" value="Hexapeptide repeat proteins"/>
    <property type="match status" value="1"/>
</dbReference>
<organism evidence="1 2">
    <name type="scientific">Sediminicola arcticus</name>
    <dbReference type="NCBI Taxonomy" id="1574308"/>
    <lineage>
        <taxon>Bacteria</taxon>
        <taxon>Pseudomonadati</taxon>
        <taxon>Bacteroidota</taxon>
        <taxon>Flavobacteriia</taxon>
        <taxon>Flavobacteriales</taxon>
        <taxon>Flavobacteriaceae</taxon>
        <taxon>Sediminicola</taxon>
    </lineage>
</organism>
<comment type="caution">
    <text evidence="1">The sequence shown here is derived from an EMBL/GenBank/DDBJ whole genome shotgun (WGS) entry which is preliminary data.</text>
</comment>
<dbReference type="SUPFAM" id="SSF51161">
    <property type="entry name" value="Trimeric LpxA-like enzymes"/>
    <property type="match status" value="1"/>
</dbReference>
<gene>
    <name evidence="1" type="ORF">ABXZ36_10175</name>
</gene>
<dbReference type="RefSeq" id="WP_354615411.1">
    <property type="nucleotide sequence ID" value="NZ_JBEXAE010000004.1"/>
</dbReference>